<evidence type="ECO:0000256" key="1">
    <source>
        <dbReference type="ARBA" id="ARBA00004651"/>
    </source>
</evidence>
<evidence type="ECO:0000313" key="8">
    <source>
        <dbReference type="EMBL" id="QIK74626.1"/>
    </source>
</evidence>
<dbReference type="PANTHER" id="PTHR35007:SF4">
    <property type="entry name" value="CONSERVED TRANSMEMBRANE PROTEIN-RELATED"/>
    <property type="match status" value="1"/>
</dbReference>
<reference evidence="8 9" key="1">
    <citation type="submission" date="2020-03" db="EMBL/GenBank/DDBJ databases">
        <title>Nocardioides sp. nov., isolated from fish.</title>
        <authorList>
            <person name="Hyun D.-W."/>
            <person name="Bae J.-W."/>
        </authorList>
    </citation>
    <scope>NUCLEOTIDE SEQUENCE [LARGE SCALE GENOMIC DNA]</scope>
    <source>
        <strain evidence="8 9">HDW12A</strain>
    </source>
</reference>
<feature type="transmembrane region" description="Helical" evidence="6">
    <location>
        <begin position="196"/>
        <end position="214"/>
    </location>
</feature>
<dbReference type="PANTHER" id="PTHR35007">
    <property type="entry name" value="INTEGRAL MEMBRANE PROTEIN-RELATED"/>
    <property type="match status" value="1"/>
</dbReference>
<accession>A0A6G7YD73</accession>
<dbReference type="EMBL" id="CP049866">
    <property type="protein sequence ID" value="QIK74626.1"/>
    <property type="molecule type" value="Genomic_DNA"/>
</dbReference>
<evidence type="ECO:0000256" key="2">
    <source>
        <dbReference type="ARBA" id="ARBA00022475"/>
    </source>
</evidence>
<comment type="subcellular location">
    <subcellularLocation>
        <location evidence="1">Cell membrane</location>
        <topology evidence="1">Multi-pass membrane protein</topology>
    </subcellularLocation>
</comment>
<dbReference type="KEGG" id="npi:G7071_03455"/>
<sequence length="255" mass="26492">MTLVAVLLAGAAGWLLVPSTRLSRAPSMTRPGVMVAAGLAGWALAAGWLPVRVGAVAAIVGLAAAGAWFVWRRRVLRRGRDLTGQGVREACQVMAAELRAGRPPDDALTEAARRWPGLLPVLDASRLGSDVPSALRRAADRPGAGDLRIVAAAWQVAHHSGQGLAHAVTRIAGRIQAQQQTQRVVASELASARATARLVAALPVVALGMGSGAGGDPWRFLLETPVGWGCLAVGLAFAVGGLWWIEVIADQVEAQ</sequence>
<dbReference type="AlphaFoldDB" id="A0A6G7YD73"/>
<feature type="domain" description="Type II secretion system protein GspF" evidence="7">
    <location>
        <begin position="91"/>
        <end position="210"/>
    </location>
</feature>
<feature type="transmembrane region" description="Helical" evidence="6">
    <location>
        <begin position="226"/>
        <end position="245"/>
    </location>
</feature>
<dbReference type="GO" id="GO:0005886">
    <property type="term" value="C:plasma membrane"/>
    <property type="evidence" value="ECO:0007669"/>
    <property type="project" value="UniProtKB-SubCell"/>
</dbReference>
<evidence type="ECO:0000256" key="6">
    <source>
        <dbReference type="SAM" id="Phobius"/>
    </source>
</evidence>
<keyword evidence="9" id="KW-1185">Reference proteome</keyword>
<keyword evidence="2" id="KW-1003">Cell membrane</keyword>
<evidence type="ECO:0000256" key="3">
    <source>
        <dbReference type="ARBA" id="ARBA00022692"/>
    </source>
</evidence>
<organism evidence="8 9">
    <name type="scientific">Nocardioides piscis</name>
    <dbReference type="NCBI Taxonomy" id="2714938"/>
    <lineage>
        <taxon>Bacteria</taxon>
        <taxon>Bacillati</taxon>
        <taxon>Actinomycetota</taxon>
        <taxon>Actinomycetes</taxon>
        <taxon>Propionibacteriales</taxon>
        <taxon>Nocardioidaceae</taxon>
        <taxon>Nocardioides</taxon>
    </lineage>
</organism>
<dbReference type="RefSeq" id="WP_166314916.1">
    <property type="nucleotide sequence ID" value="NZ_CP049866.1"/>
</dbReference>
<evidence type="ECO:0000259" key="7">
    <source>
        <dbReference type="Pfam" id="PF00482"/>
    </source>
</evidence>
<gene>
    <name evidence="8" type="ORF">G7071_03455</name>
</gene>
<keyword evidence="3 6" id="KW-0812">Transmembrane</keyword>
<dbReference type="Proteomes" id="UP000502035">
    <property type="component" value="Chromosome"/>
</dbReference>
<keyword evidence="5 6" id="KW-0472">Membrane</keyword>
<proteinExistence type="predicted"/>
<dbReference type="Pfam" id="PF00482">
    <property type="entry name" value="T2SSF"/>
    <property type="match status" value="1"/>
</dbReference>
<evidence type="ECO:0000256" key="4">
    <source>
        <dbReference type="ARBA" id="ARBA00022989"/>
    </source>
</evidence>
<evidence type="ECO:0000313" key="9">
    <source>
        <dbReference type="Proteomes" id="UP000502035"/>
    </source>
</evidence>
<name>A0A6G7YD73_9ACTN</name>
<keyword evidence="4 6" id="KW-1133">Transmembrane helix</keyword>
<evidence type="ECO:0000256" key="5">
    <source>
        <dbReference type="ARBA" id="ARBA00023136"/>
    </source>
</evidence>
<feature type="transmembrane region" description="Helical" evidence="6">
    <location>
        <begin position="48"/>
        <end position="71"/>
    </location>
</feature>
<dbReference type="InterPro" id="IPR018076">
    <property type="entry name" value="T2SS_GspF_dom"/>
</dbReference>
<protein>
    <submittedName>
        <fullName evidence="8">Type II secretion system protein</fullName>
    </submittedName>
</protein>